<feature type="active site" description="Proton donor/acceptor" evidence="7">
    <location>
        <position position="188"/>
    </location>
</feature>
<reference evidence="8 9" key="1">
    <citation type="journal article" date="2009" name="J. Bacteriol.">
        <title>Complete and draft genome sequences of six members of the Aquificales.</title>
        <authorList>
            <person name="Reysenbach A.L."/>
            <person name="Hamamura N."/>
            <person name="Podar M."/>
            <person name="Griffiths E."/>
            <person name="Ferreira S."/>
            <person name="Hochstein R."/>
            <person name="Heidelberg J."/>
            <person name="Johnson J."/>
            <person name="Mead D."/>
            <person name="Pohorille A."/>
            <person name="Sarmiento M."/>
            <person name="Schweighofer K."/>
            <person name="Seshadri R."/>
            <person name="Voytek M.A."/>
        </authorList>
    </citation>
    <scope>NUCLEOTIDE SEQUENCE [LARGE SCALE GENOMIC DNA]</scope>
    <source>
        <strain evidence="9">Az-Fu1 / DSM 15241 / OCM 825</strain>
    </source>
</reference>
<name>C1DW64_SULAA</name>
<dbReference type="PANTHER" id="PTHR10889:SF1">
    <property type="entry name" value="DEOXYRIBOSE-PHOSPHATE ALDOLASE"/>
    <property type="match status" value="1"/>
</dbReference>
<comment type="function">
    <text evidence="6 7">Catalyzes a reversible aldol reaction between acetaldehyde and D-glyceraldehyde 3-phosphate to generate 2-deoxy-D-ribose 5-phosphate.</text>
</comment>
<gene>
    <name evidence="7 8" type="primary">deoC</name>
    <name evidence="8" type="ordered locus">SULAZ_1384</name>
</gene>
<keyword evidence="9" id="KW-1185">Reference proteome</keyword>
<dbReference type="GO" id="GO:0016052">
    <property type="term" value="P:carbohydrate catabolic process"/>
    <property type="evidence" value="ECO:0007669"/>
    <property type="project" value="TreeGrafter"/>
</dbReference>
<dbReference type="SMART" id="SM01133">
    <property type="entry name" value="DeoC"/>
    <property type="match status" value="1"/>
</dbReference>
<evidence type="ECO:0000313" key="9">
    <source>
        <dbReference type="Proteomes" id="UP000001369"/>
    </source>
</evidence>
<dbReference type="GO" id="GO:0004139">
    <property type="term" value="F:deoxyribose-phosphate aldolase activity"/>
    <property type="evidence" value="ECO:0007669"/>
    <property type="project" value="UniProtKB-UniRule"/>
</dbReference>
<dbReference type="Pfam" id="PF01791">
    <property type="entry name" value="DeoC"/>
    <property type="match status" value="1"/>
</dbReference>
<accession>C1DW64</accession>
<evidence type="ECO:0000313" key="8">
    <source>
        <dbReference type="EMBL" id="ACN98384.1"/>
    </source>
</evidence>
<dbReference type="UniPathway" id="UPA00002">
    <property type="reaction ID" value="UER00468"/>
</dbReference>
<evidence type="ECO:0000256" key="1">
    <source>
        <dbReference type="ARBA" id="ARBA00010936"/>
    </source>
</evidence>
<dbReference type="HAMAP" id="MF_00114">
    <property type="entry name" value="DeoC_type1"/>
    <property type="match status" value="1"/>
</dbReference>
<keyword evidence="4 7" id="KW-0704">Schiff base</keyword>
<organism evidence="8 9">
    <name type="scientific">Sulfurihydrogenibium azorense (strain DSM 15241 / OCM 825 / Az-Fu1)</name>
    <dbReference type="NCBI Taxonomy" id="204536"/>
    <lineage>
        <taxon>Bacteria</taxon>
        <taxon>Pseudomonadati</taxon>
        <taxon>Aquificota</taxon>
        <taxon>Aquificia</taxon>
        <taxon>Aquificales</taxon>
        <taxon>Hydrogenothermaceae</taxon>
        <taxon>Sulfurihydrogenibium</taxon>
    </lineage>
</organism>
<feature type="active site" description="Schiff-base intermediate with acetaldehyde" evidence="7">
    <location>
        <position position="159"/>
    </location>
</feature>
<dbReference type="Gene3D" id="3.20.20.70">
    <property type="entry name" value="Aldolase class I"/>
    <property type="match status" value="1"/>
</dbReference>
<proteinExistence type="inferred from homology"/>
<dbReference type="InterPro" id="IPR028581">
    <property type="entry name" value="DeoC_typeI"/>
</dbReference>
<dbReference type="GO" id="GO:0006018">
    <property type="term" value="P:2-deoxyribose 1-phosphate catabolic process"/>
    <property type="evidence" value="ECO:0007669"/>
    <property type="project" value="UniProtKB-UniRule"/>
</dbReference>
<keyword evidence="2 7" id="KW-0963">Cytoplasm</keyword>
<dbReference type="NCBIfam" id="TIGR00126">
    <property type="entry name" value="deoC"/>
    <property type="match status" value="1"/>
</dbReference>
<protein>
    <recommendedName>
        <fullName evidence="7">Deoxyribose-phosphate aldolase</fullName>
        <shortName evidence="7">DERA</shortName>
        <ecNumber evidence="7">4.1.2.4</ecNumber>
    </recommendedName>
    <alternativeName>
        <fullName evidence="7">2-deoxy-D-ribose 5-phosphate aldolase</fullName>
    </alternativeName>
    <alternativeName>
        <fullName evidence="7">Phosphodeoxyriboaldolase</fullName>
        <shortName evidence="7">Deoxyriboaldolase</shortName>
    </alternativeName>
</protein>
<dbReference type="InterPro" id="IPR013785">
    <property type="entry name" value="Aldolase_TIM"/>
</dbReference>
<dbReference type="KEGG" id="saf:SULAZ_1384"/>
<comment type="catalytic activity">
    <reaction evidence="5 7">
        <text>2-deoxy-D-ribose 5-phosphate = D-glyceraldehyde 3-phosphate + acetaldehyde</text>
        <dbReference type="Rhea" id="RHEA:12821"/>
        <dbReference type="ChEBI" id="CHEBI:15343"/>
        <dbReference type="ChEBI" id="CHEBI:59776"/>
        <dbReference type="ChEBI" id="CHEBI:62877"/>
        <dbReference type="EC" id="4.1.2.4"/>
    </reaction>
</comment>
<dbReference type="AlphaFoldDB" id="C1DW64"/>
<dbReference type="CDD" id="cd00959">
    <property type="entry name" value="DeoC"/>
    <property type="match status" value="1"/>
</dbReference>
<dbReference type="EMBL" id="CP001229">
    <property type="protein sequence ID" value="ACN98384.1"/>
    <property type="molecule type" value="Genomic_DNA"/>
</dbReference>
<dbReference type="GO" id="GO:0005737">
    <property type="term" value="C:cytoplasm"/>
    <property type="evidence" value="ECO:0007669"/>
    <property type="project" value="UniProtKB-SubCell"/>
</dbReference>
<dbReference type="InterPro" id="IPR011343">
    <property type="entry name" value="DeoC"/>
</dbReference>
<evidence type="ECO:0000256" key="2">
    <source>
        <dbReference type="ARBA" id="ARBA00022490"/>
    </source>
</evidence>
<evidence type="ECO:0000256" key="6">
    <source>
        <dbReference type="ARBA" id="ARBA00056337"/>
    </source>
</evidence>
<dbReference type="STRING" id="204536.SULAZ_1384"/>
<dbReference type="EC" id="4.1.2.4" evidence="7"/>
<dbReference type="Proteomes" id="UP000001369">
    <property type="component" value="Chromosome"/>
</dbReference>
<evidence type="ECO:0000256" key="4">
    <source>
        <dbReference type="ARBA" id="ARBA00023270"/>
    </source>
</evidence>
<dbReference type="RefSeq" id="WP_012673709.1">
    <property type="nucleotide sequence ID" value="NC_012438.1"/>
</dbReference>
<sequence>MTYGTDLLSNINRYIDHSVLKPYTTYQEVENQCVKALEYQFASICVNPFHVKICSQILKNSTVAVCSVVGFPLGLNTKDIKIKEALQSVKEGSQELDIVWNISAFKSKDYRYVEEELKEIIKITPKIIHKVIVETAYLTQEEKKIALDIVINSGAEYIKTSTGFADKGADLQDILMWRELSQGKIKIKASGGIKDLKTAVEFIKAGCDRIGTSSGIEIIQEVKDVLRGNPKETY</sequence>
<dbReference type="FunFam" id="3.20.20.70:FF:000044">
    <property type="entry name" value="Deoxyribose-phosphate aldolase"/>
    <property type="match status" value="1"/>
</dbReference>
<dbReference type="HOGENOM" id="CLU_053595_0_2_0"/>
<comment type="pathway">
    <text evidence="7">Carbohydrate degradation; 2-deoxy-D-ribose 1-phosphate degradation; D-glyceraldehyde 3-phosphate and acetaldehyde from 2-deoxy-alpha-D-ribose 1-phosphate: step 2/2.</text>
</comment>
<comment type="similarity">
    <text evidence="1 7">Belongs to the DeoC/FbaB aldolase family. DeoC type 1 subfamily.</text>
</comment>
<evidence type="ECO:0000256" key="3">
    <source>
        <dbReference type="ARBA" id="ARBA00023239"/>
    </source>
</evidence>
<keyword evidence="3 7" id="KW-0456">Lyase</keyword>
<evidence type="ECO:0000256" key="7">
    <source>
        <dbReference type="HAMAP-Rule" id="MF_00114"/>
    </source>
</evidence>
<feature type="active site" description="Proton donor/acceptor" evidence="7">
    <location>
        <position position="97"/>
    </location>
</feature>
<dbReference type="OrthoDB" id="9778711at2"/>
<dbReference type="GO" id="GO:0009264">
    <property type="term" value="P:deoxyribonucleotide catabolic process"/>
    <property type="evidence" value="ECO:0007669"/>
    <property type="project" value="UniProtKB-UniRule"/>
</dbReference>
<dbReference type="eggNOG" id="COG0274">
    <property type="taxonomic scope" value="Bacteria"/>
</dbReference>
<dbReference type="InterPro" id="IPR002915">
    <property type="entry name" value="DeoC/FbaB/LacD_aldolase"/>
</dbReference>
<dbReference type="PIRSF" id="PIRSF001357">
    <property type="entry name" value="DeoC"/>
    <property type="match status" value="1"/>
</dbReference>
<dbReference type="PANTHER" id="PTHR10889">
    <property type="entry name" value="DEOXYRIBOSE-PHOSPHATE ALDOLASE"/>
    <property type="match status" value="1"/>
</dbReference>
<comment type="subcellular location">
    <subcellularLocation>
        <location evidence="7">Cytoplasm</location>
    </subcellularLocation>
</comment>
<dbReference type="SUPFAM" id="SSF51569">
    <property type="entry name" value="Aldolase"/>
    <property type="match status" value="1"/>
</dbReference>
<evidence type="ECO:0000256" key="5">
    <source>
        <dbReference type="ARBA" id="ARBA00048791"/>
    </source>
</evidence>